<name>A0A2W1CY66_9PLEO</name>
<dbReference type="EMBL" id="NRDI02000004">
    <property type="protein sequence ID" value="KAI1517237.1"/>
    <property type="molecule type" value="Genomic_DNA"/>
</dbReference>
<gene>
    <name evidence="2" type="ORF">Ptr86124_004174</name>
</gene>
<dbReference type="AlphaFoldDB" id="A0A2W1CY66"/>
<accession>A0A2W1CY66</accession>
<protein>
    <submittedName>
        <fullName evidence="2">Uncharacterized protein</fullName>
    </submittedName>
</protein>
<evidence type="ECO:0000313" key="2">
    <source>
        <dbReference type="EMBL" id="KAI1517237.1"/>
    </source>
</evidence>
<evidence type="ECO:0000313" key="3">
    <source>
        <dbReference type="Proteomes" id="UP000249757"/>
    </source>
</evidence>
<feature type="region of interest" description="Disordered" evidence="1">
    <location>
        <begin position="1"/>
        <end position="21"/>
    </location>
</feature>
<evidence type="ECO:0000256" key="1">
    <source>
        <dbReference type="SAM" id="MobiDB-lite"/>
    </source>
</evidence>
<sequence>MRSTTNMNDLSEMLSQPPPGVDPDFQAKVFALFSQPAPNNNTTHKGPRDTPVPTLENAQSCPCDTPHQPSYINPLPQRCRMTPMTAAHFDYPSESHAKGAEHSASTAAITHVKSAPPLEPPSISTLIISTTYMIGEYMNSYIESFSQPGIIEYAPWEIEQRSNIQIQAQVSDSTSVEGSGTQEPEKVVKVMAVVGGSQEQRVVAITAKPKRIKEILKTAGYKLTENTYKEQIHEAMKRLRG</sequence>
<keyword evidence="3" id="KW-1185">Reference proteome</keyword>
<organism evidence="2 3">
    <name type="scientific">Pyrenophora tritici-repentis</name>
    <dbReference type="NCBI Taxonomy" id="45151"/>
    <lineage>
        <taxon>Eukaryota</taxon>
        <taxon>Fungi</taxon>
        <taxon>Dikarya</taxon>
        <taxon>Ascomycota</taxon>
        <taxon>Pezizomycotina</taxon>
        <taxon>Dothideomycetes</taxon>
        <taxon>Pleosporomycetidae</taxon>
        <taxon>Pleosporales</taxon>
        <taxon>Pleosporineae</taxon>
        <taxon>Pleosporaceae</taxon>
        <taxon>Pyrenophora</taxon>
    </lineage>
</organism>
<proteinExistence type="predicted"/>
<dbReference type="Proteomes" id="UP000249757">
    <property type="component" value="Unassembled WGS sequence"/>
</dbReference>
<reference evidence="3" key="1">
    <citation type="journal article" date="2022" name="Microb. Genom.">
        <title>A global pangenome for the wheat fungal pathogen Pyrenophora tritici-repentis and prediction of effector protein structural homology.</title>
        <authorList>
            <person name="Moolhuijzen P.M."/>
            <person name="See P.T."/>
            <person name="Shi G."/>
            <person name="Powell H.R."/>
            <person name="Cockram J."/>
            <person name="Jorgensen L.N."/>
            <person name="Benslimane H."/>
            <person name="Strelkov S.E."/>
            <person name="Turner J."/>
            <person name="Liu Z."/>
            <person name="Moffat C.S."/>
        </authorList>
    </citation>
    <scope>NUCLEOTIDE SEQUENCE [LARGE SCALE GENOMIC DNA]</scope>
</reference>
<comment type="caution">
    <text evidence="2">The sequence shown here is derived from an EMBL/GenBank/DDBJ whole genome shotgun (WGS) entry which is preliminary data.</text>
</comment>
<dbReference type="OrthoDB" id="3679294at2759"/>